<evidence type="ECO:0000313" key="1">
    <source>
        <dbReference type="EMBL" id="GGR07883.1"/>
    </source>
</evidence>
<proteinExistence type="predicted"/>
<dbReference type="Proteomes" id="UP000603865">
    <property type="component" value="Unassembled WGS sequence"/>
</dbReference>
<protein>
    <submittedName>
        <fullName evidence="1">YciE/YciF family protein</fullName>
    </submittedName>
</protein>
<dbReference type="Gene3D" id="1.20.1260.10">
    <property type="match status" value="1"/>
</dbReference>
<organism evidence="1 2">
    <name type="scientific">Deinococcus ruber</name>
    <dbReference type="NCBI Taxonomy" id="1848197"/>
    <lineage>
        <taxon>Bacteria</taxon>
        <taxon>Thermotogati</taxon>
        <taxon>Deinococcota</taxon>
        <taxon>Deinococci</taxon>
        <taxon>Deinococcales</taxon>
        <taxon>Deinococcaceae</taxon>
        <taxon>Deinococcus</taxon>
    </lineage>
</organism>
<name>A0A918C6C6_9DEIO</name>
<dbReference type="Pfam" id="PF05974">
    <property type="entry name" value="DUF892"/>
    <property type="match status" value="1"/>
</dbReference>
<reference evidence="1" key="1">
    <citation type="journal article" date="2014" name="Int. J. Syst. Evol. Microbiol.">
        <title>Complete genome sequence of Corynebacterium casei LMG S-19264T (=DSM 44701T), isolated from a smear-ripened cheese.</title>
        <authorList>
            <consortium name="US DOE Joint Genome Institute (JGI-PGF)"/>
            <person name="Walter F."/>
            <person name="Albersmeier A."/>
            <person name="Kalinowski J."/>
            <person name="Ruckert C."/>
        </authorList>
    </citation>
    <scope>NUCLEOTIDE SEQUENCE</scope>
    <source>
        <strain evidence="1">JCM 31311</strain>
    </source>
</reference>
<dbReference type="InterPro" id="IPR012347">
    <property type="entry name" value="Ferritin-like"/>
</dbReference>
<keyword evidence="2" id="KW-1185">Reference proteome</keyword>
<dbReference type="SUPFAM" id="SSF47240">
    <property type="entry name" value="Ferritin-like"/>
    <property type="match status" value="1"/>
</dbReference>
<comment type="caution">
    <text evidence="1">The sequence shown here is derived from an EMBL/GenBank/DDBJ whole genome shotgun (WGS) entry which is preliminary data.</text>
</comment>
<dbReference type="PANTHER" id="PTHR30565:SF9">
    <property type="entry name" value="PROTEIN YCIF"/>
    <property type="match status" value="1"/>
</dbReference>
<evidence type="ECO:0000313" key="2">
    <source>
        <dbReference type="Proteomes" id="UP000603865"/>
    </source>
</evidence>
<dbReference type="PANTHER" id="PTHR30565">
    <property type="entry name" value="PROTEIN YCIF"/>
    <property type="match status" value="1"/>
</dbReference>
<reference evidence="1" key="2">
    <citation type="submission" date="2020-09" db="EMBL/GenBank/DDBJ databases">
        <authorList>
            <person name="Sun Q."/>
            <person name="Ohkuma M."/>
        </authorList>
    </citation>
    <scope>NUCLEOTIDE SEQUENCE</scope>
    <source>
        <strain evidence="1">JCM 31311</strain>
    </source>
</reference>
<dbReference type="InterPro" id="IPR047114">
    <property type="entry name" value="YciF"/>
</dbReference>
<gene>
    <name evidence="1" type="ORF">GCM10008957_20730</name>
</gene>
<accession>A0A918C6C6</accession>
<dbReference type="CDD" id="cd07909">
    <property type="entry name" value="YciF"/>
    <property type="match status" value="1"/>
</dbReference>
<sequence>MANQALGMEINDLKDLYIEQLQDIYSAETQLVEALPKMADAAATPELKQGFLDHLAQTRTQAERVASILTELGEQPGGKTCKAMQGLVEEGSEMIKEKAVPAVKDAGLIAAGQRVEHYEIAAYGTVKTYASVLGYGQHAALLETSENEEKATDQKLTMLAREINVAASA</sequence>
<dbReference type="InterPro" id="IPR009078">
    <property type="entry name" value="Ferritin-like_SF"/>
</dbReference>
<dbReference type="InterPro" id="IPR010287">
    <property type="entry name" value="DUF892_YciF-like"/>
</dbReference>
<dbReference type="RefSeq" id="WP_189090036.1">
    <property type="nucleotide sequence ID" value="NZ_BMQL01000009.1"/>
</dbReference>
<dbReference type="EMBL" id="BMQL01000009">
    <property type="protein sequence ID" value="GGR07883.1"/>
    <property type="molecule type" value="Genomic_DNA"/>
</dbReference>
<dbReference type="AlphaFoldDB" id="A0A918C6C6"/>